<proteinExistence type="predicted"/>
<keyword evidence="3" id="KW-0408">Iron</keyword>
<dbReference type="Proteomes" id="UP001056535">
    <property type="component" value="Chromosome"/>
</dbReference>
<dbReference type="InterPro" id="IPR023867">
    <property type="entry name" value="Sulphatase_maturase_rSAM"/>
</dbReference>
<keyword evidence="2" id="KW-0479">Metal-binding</keyword>
<evidence type="ECO:0000259" key="5">
    <source>
        <dbReference type="Pfam" id="PF04055"/>
    </source>
</evidence>
<dbReference type="InterPro" id="IPR058240">
    <property type="entry name" value="rSAM_sf"/>
</dbReference>
<keyword evidence="7" id="KW-1185">Reference proteome</keyword>
<protein>
    <recommendedName>
        <fullName evidence="5">Radical SAM core domain-containing protein</fullName>
    </recommendedName>
</protein>
<gene>
    <name evidence="6" type="ORF">NF557_09310</name>
</gene>
<organism evidence="6 7">
    <name type="scientific">Ornithinimicrobium cryptoxanthini</name>
    <dbReference type="NCBI Taxonomy" id="2934161"/>
    <lineage>
        <taxon>Bacteria</taxon>
        <taxon>Bacillati</taxon>
        <taxon>Actinomycetota</taxon>
        <taxon>Actinomycetes</taxon>
        <taxon>Micrococcales</taxon>
        <taxon>Ornithinimicrobiaceae</taxon>
        <taxon>Ornithinimicrobium</taxon>
    </lineage>
</organism>
<keyword evidence="1" id="KW-0949">S-adenosyl-L-methionine</keyword>
<dbReference type="PANTHER" id="PTHR43273">
    <property type="entry name" value="ANAEROBIC SULFATASE-MATURATING ENZYME HOMOLOG ASLB-RELATED"/>
    <property type="match status" value="1"/>
</dbReference>
<dbReference type="Pfam" id="PF04055">
    <property type="entry name" value="Radical_SAM"/>
    <property type="match status" value="1"/>
</dbReference>
<evidence type="ECO:0000313" key="6">
    <source>
        <dbReference type="EMBL" id="USQ78029.1"/>
    </source>
</evidence>
<dbReference type="PANTHER" id="PTHR43273:SF8">
    <property type="entry name" value="RADICAL SAM DOMAIN PROTEIN"/>
    <property type="match status" value="1"/>
</dbReference>
<sequence>MRRGVMSWDVLGDCIRKLRNEELLGEGLTVSWHGAEPLMAGLDWYEQAFQLIEDELSASTRVEHVFQTNGVLLSDDWCRFLTRTGAHIGVSLDGPETHSGSRVNWAGRPAWRQAMAGVDRLNQHGVTWSLLTVVTPETMRSPEQFVDFVLGTGCSALGFKVENTLAAHESRLESSVETLRLYRDFVKHLWTALPRDGVIRVREFDQYLALRDTGAQAIPVTIVPLRNLTVAVNGDYTVFAPELLYRDDRAFVFGNVTDDAPLLDCLVSPLFEAVSREILAGVARCAGECDYYRRCGSYYVSHKFSETGSFDVGETAACRLELQTLFGELDTLTGHR</sequence>
<dbReference type="InterPro" id="IPR007197">
    <property type="entry name" value="rSAM"/>
</dbReference>
<dbReference type="InterPro" id="IPR013785">
    <property type="entry name" value="Aldolase_TIM"/>
</dbReference>
<keyword evidence="4" id="KW-0411">Iron-sulfur</keyword>
<feature type="domain" description="Radical SAM core" evidence="5">
    <location>
        <begin position="14"/>
        <end position="149"/>
    </location>
</feature>
<evidence type="ECO:0000313" key="7">
    <source>
        <dbReference type="Proteomes" id="UP001056535"/>
    </source>
</evidence>
<dbReference type="EMBL" id="CP099490">
    <property type="protein sequence ID" value="USQ78029.1"/>
    <property type="molecule type" value="Genomic_DNA"/>
</dbReference>
<name>A0ABY4YMX3_9MICO</name>
<reference evidence="6" key="1">
    <citation type="submission" date="2022-06" db="EMBL/GenBank/DDBJ databases">
        <title>Ornithinimicrobium JY.X270.</title>
        <authorList>
            <person name="Huang Y."/>
        </authorList>
    </citation>
    <scope>NUCLEOTIDE SEQUENCE</scope>
    <source>
        <strain evidence="6">JY.X270</strain>
    </source>
</reference>
<evidence type="ECO:0000256" key="4">
    <source>
        <dbReference type="ARBA" id="ARBA00023014"/>
    </source>
</evidence>
<dbReference type="Gene3D" id="3.20.20.70">
    <property type="entry name" value="Aldolase class I"/>
    <property type="match status" value="1"/>
</dbReference>
<dbReference type="SUPFAM" id="SSF102114">
    <property type="entry name" value="Radical SAM enzymes"/>
    <property type="match status" value="1"/>
</dbReference>
<evidence type="ECO:0000256" key="3">
    <source>
        <dbReference type="ARBA" id="ARBA00023004"/>
    </source>
</evidence>
<evidence type="ECO:0000256" key="2">
    <source>
        <dbReference type="ARBA" id="ARBA00022723"/>
    </source>
</evidence>
<accession>A0ABY4YMX3</accession>
<evidence type="ECO:0000256" key="1">
    <source>
        <dbReference type="ARBA" id="ARBA00022691"/>
    </source>
</evidence>